<sequence>MVRRLLVLLMPLLVLSPIPPSPAAAGGDDMVVRMRLVKLVRSLPVAVEDGTGYDRDLYPHWSSQGAGCDTREVVLRDEDRADGSTQDGECRTVGGSWRSAYDGVTTVDSSSFDIDHVVALAEAHASGASAWDVERREAYANDLGDPRSLIAVSASSNRSKSDRDPAEWLPDLGVCRFVTAWTVVKVRWSLTVDAAEKQALRDAVRDCPDRIIRVQTVG</sequence>
<dbReference type="PANTHER" id="PTHR24094:SF15">
    <property type="entry name" value="AMP-DEPENDENT SYNTHETASE_LIGASE DOMAIN-CONTAINING PROTEIN-RELATED"/>
    <property type="match status" value="1"/>
</dbReference>
<proteinExistence type="predicted"/>
<dbReference type="AlphaFoldDB" id="A0A6J6PRM5"/>
<gene>
    <name evidence="2" type="ORF">UFOPK2579_00947</name>
</gene>
<organism evidence="2">
    <name type="scientific">freshwater metagenome</name>
    <dbReference type="NCBI Taxonomy" id="449393"/>
    <lineage>
        <taxon>unclassified sequences</taxon>
        <taxon>metagenomes</taxon>
        <taxon>ecological metagenomes</taxon>
    </lineage>
</organism>
<dbReference type="Pfam" id="PF07510">
    <property type="entry name" value="GmrSD_C"/>
    <property type="match status" value="1"/>
</dbReference>
<reference evidence="2" key="1">
    <citation type="submission" date="2020-05" db="EMBL/GenBank/DDBJ databases">
        <authorList>
            <person name="Chiriac C."/>
            <person name="Salcher M."/>
            <person name="Ghai R."/>
            <person name="Kavagutti S V."/>
        </authorList>
    </citation>
    <scope>NUCLEOTIDE SEQUENCE</scope>
</reference>
<protein>
    <submittedName>
        <fullName evidence="2">Unannotated protein</fullName>
    </submittedName>
</protein>
<name>A0A6J6PRM5_9ZZZZ</name>
<accession>A0A6J6PRM5</accession>
<feature type="domain" description="GmrSD restriction endonucleases C-terminal" evidence="1">
    <location>
        <begin position="96"/>
        <end position="201"/>
    </location>
</feature>
<dbReference type="PANTHER" id="PTHR24094">
    <property type="entry name" value="SECRETED PROTEIN"/>
    <property type="match status" value="1"/>
</dbReference>
<evidence type="ECO:0000313" key="2">
    <source>
        <dbReference type="EMBL" id="CAB4701122.1"/>
    </source>
</evidence>
<dbReference type="EMBL" id="CAEZXR010000091">
    <property type="protein sequence ID" value="CAB4701122.1"/>
    <property type="molecule type" value="Genomic_DNA"/>
</dbReference>
<evidence type="ECO:0000259" key="1">
    <source>
        <dbReference type="Pfam" id="PF07510"/>
    </source>
</evidence>
<dbReference type="InterPro" id="IPR011089">
    <property type="entry name" value="GmrSD_C"/>
</dbReference>